<evidence type="ECO:0000256" key="1">
    <source>
        <dbReference type="ARBA" id="ARBA00022741"/>
    </source>
</evidence>
<keyword evidence="2 5" id="KW-0067">ATP-binding</keyword>
<comment type="caution">
    <text evidence="7">The sequence shown here is derived from an EMBL/GenBank/DDBJ whole genome shotgun (WGS) entry which is preliminary data.</text>
</comment>
<dbReference type="VEuPathDB" id="TriTrypDB:TCDM_03901"/>
<proteinExistence type="inferred from homology"/>
<evidence type="ECO:0000256" key="5">
    <source>
        <dbReference type="PROSITE-ProRule" id="PRU00283"/>
    </source>
</evidence>
<dbReference type="InterPro" id="IPR027417">
    <property type="entry name" value="P-loop_NTPase"/>
</dbReference>
<dbReference type="Pfam" id="PF00225">
    <property type="entry name" value="Kinesin"/>
    <property type="match status" value="1"/>
</dbReference>
<organism evidence="7 8">
    <name type="scientific">Trypanosoma cruzi Dm28c</name>
    <dbReference type="NCBI Taxonomy" id="1416333"/>
    <lineage>
        <taxon>Eukaryota</taxon>
        <taxon>Discoba</taxon>
        <taxon>Euglenozoa</taxon>
        <taxon>Kinetoplastea</taxon>
        <taxon>Metakinetoplastina</taxon>
        <taxon>Trypanosomatida</taxon>
        <taxon>Trypanosomatidae</taxon>
        <taxon>Trypanosoma</taxon>
        <taxon>Schizotrypanum</taxon>
    </lineage>
</organism>
<dbReference type="InterPro" id="IPR027640">
    <property type="entry name" value="Kinesin-like_fam"/>
</dbReference>
<dbReference type="SUPFAM" id="SSF52540">
    <property type="entry name" value="P-loop containing nucleoside triphosphate hydrolases"/>
    <property type="match status" value="1"/>
</dbReference>
<dbReference type="Proteomes" id="UP000017861">
    <property type="component" value="Unassembled WGS sequence"/>
</dbReference>
<dbReference type="InterPro" id="IPR019821">
    <property type="entry name" value="Kinesin_motor_CS"/>
</dbReference>
<dbReference type="PRINTS" id="PR00380">
    <property type="entry name" value="KINESINHEAVY"/>
</dbReference>
<dbReference type="SMART" id="SM00129">
    <property type="entry name" value="KISc"/>
    <property type="match status" value="1"/>
</dbReference>
<dbReference type="PANTHER" id="PTHR47968">
    <property type="entry name" value="CENTROMERE PROTEIN E"/>
    <property type="match status" value="1"/>
</dbReference>
<dbReference type="Gene3D" id="2.30.29.30">
    <property type="entry name" value="Pleckstrin-homology domain (PH domain)/Phosphotyrosine-binding domain (PTB)"/>
    <property type="match status" value="1"/>
</dbReference>
<dbReference type="InterPro" id="IPR011993">
    <property type="entry name" value="PH-like_dom_sf"/>
</dbReference>
<dbReference type="PROSITE" id="PS50067">
    <property type="entry name" value="KINESIN_MOTOR_2"/>
    <property type="match status" value="1"/>
</dbReference>
<sequence>MPPGFNRVTVGVRVRPKLDDTVNALQRSERYEPMACSRYSDTTLRVWDGRPAIDSRTFFFSYDAVFDEDTLQEEIYEELAMDVVDDVLRGTNATILTYGQTGSGKTHTVLGRVQKSSVGDDIITSDTGILLRALQDILHHAEINRNKFHIVVGLSAVEIYLDEVRDLLSDEQQPTAVQMSLVRDVVRFGKLTYVSVCCLEDGLRVFQRATARRMQRMTSANDTSSRSHAVFTIEVFQQPITSSSAQPLDLLKYISMREAAQLAQLEGKAPRMHSNPMFPTASQQLFGEEYSPVMHSKLSLVDLAGSEKVRNANVKGDGFDELKKINASLSALGNVVHSLHEGSRHIPYRDSKLTTILRDSFATASARVVLIVNVSPTTLTVDETLSSLYFADKVKAMKPDPRSGGSDENDMVCEYLSLLRKYEALIADVNIAGEIHMFTVPQIIPLVADDQYNVLYDPAFHLRRPECEIRRMAASMMCEAFKASASGKNQSLVEQQQMEAERRLLRKEMVTDWKKRWNSVCTQIENFSTQAEGQGDAEERALMDEVNMSLARVEDARVMRCGMQKKHQKIAECLEEAGHTLRALEEKLMCADDAAVDPVAADSTALEPREAHLLNQGEESWARLSEFAACAVHSATLRDELCRLMCETQRLSGELARQEQRHQWQWGAAPQPQSNCDWLRHVVCDMAGNAVGTSLKTEEELRHGDPMPLGSHLAFNDDSVPPPHQYWKSQSVEGSDAGKKCRGTRFDTAELLEDIYSFVKMGGKVMKYSRGGLPHRRLLYVDGKAGNEQLSWSVAGMLGREDRIPLRSVRQILLGRPCAPTGSSLYYTSWGVVSQQENKTKITGFSCDTVAEFEAWVLGISQLTGVKPTFGEPMKIQSETEAKWNALSEKKRAFCAEWHIPPPVFIEAEGQITSRGKRSRHSGLRLTPGELRNLVKLDIFRASAMWLHFFAEGLVVNATNTLYCHVELRGMPKVMPKRMKSATNAESCDGASLRACLCLPIEGGPNNANSCFFFSLLNSLSLSLYVCMYMS</sequence>
<protein>
    <submittedName>
        <fullName evidence="7">Kinesin</fullName>
    </submittedName>
</protein>
<evidence type="ECO:0000256" key="3">
    <source>
        <dbReference type="ARBA" id="ARBA00023054"/>
    </source>
</evidence>
<keyword evidence="1 5" id="KW-0547">Nucleotide-binding</keyword>
<accession>V5BI80</accession>
<keyword evidence="3" id="KW-0175">Coiled coil</keyword>
<feature type="binding site" evidence="5">
    <location>
        <begin position="99"/>
        <end position="106"/>
    </location>
    <ligand>
        <name>ATP</name>
        <dbReference type="ChEBI" id="CHEBI:30616"/>
    </ligand>
</feature>
<evidence type="ECO:0000313" key="7">
    <source>
        <dbReference type="EMBL" id="ESS67454.1"/>
    </source>
</evidence>
<gene>
    <name evidence="7" type="ORF">TCDM_03901</name>
</gene>
<dbReference type="GO" id="GO:0003777">
    <property type="term" value="F:microtubule motor activity"/>
    <property type="evidence" value="ECO:0007669"/>
    <property type="project" value="InterPro"/>
</dbReference>
<dbReference type="GO" id="GO:0008017">
    <property type="term" value="F:microtubule binding"/>
    <property type="evidence" value="ECO:0007669"/>
    <property type="project" value="InterPro"/>
</dbReference>
<dbReference type="OrthoDB" id="264170at2759"/>
<dbReference type="Gene3D" id="3.40.850.10">
    <property type="entry name" value="Kinesin motor domain"/>
    <property type="match status" value="1"/>
</dbReference>
<evidence type="ECO:0000259" key="6">
    <source>
        <dbReference type="PROSITE" id="PS50067"/>
    </source>
</evidence>
<evidence type="ECO:0000256" key="4">
    <source>
        <dbReference type="ARBA" id="ARBA00023175"/>
    </source>
</evidence>
<dbReference type="GO" id="GO:0005524">
    <property type="term" value="F:ATP binding"/>
    <property type="evidence" value="ECO:0007669"/>
    <property type="project" value="UniProtKB-UniRule"/>
</dbReference>
<dbReference type="PANTHER" id="PTHR47968:SF75">
    <property type="entry name" value="CENTROMERE-ASSOCIATED PROTEIN E"/>
    <property type="match status" value="1"/>
</dbReference>
<evidence type="ECO:0000313" key="8">
    <source>
        <dbReference type="Proteomes" id="UP000017861"/>
    </source>
</evidence>
<dbReference type="InterPro" id="IPR036961">
    <property type="entry name" value="Kinesin_motor_dom_sf"/>
</dbReference>
<dbReference type="EMBL" id="AYLP01000031">
    <property type="protein sequence ID" value="ESS67454.1"/>
    <property type="molecule type" value="Genomic_DNA"/>
</dbReference>
<dbReference type="AlphaFoldDB" id="V5BI80"/>
<reference evidence="7 8" key="1">
    <citation type="journal article" date="2014" name="Genome Announc.">
        <title>Trypanosoma cruzi Clone Dm28c Draft Genome Sequence.</title>
        <authorList>
            <person name="Grisard E.C."/>
            <person name="Teixeira S.M."/>
            <person name="de Almeida L.G."/>
            <person name="Stoco P.H."/>
            <person name="Gerber A.L."/>
            <person name="Talavera-Lopez C."/>
            <person name="Lima O.C."/>
            <person name="Andersson B."/>
            <person name="de Vasconcelos A.T."/>
        </authorList>
    </citation>
    <scope>NUCLEOTIDE SEQUENCE [LARGE SCALE GENOMIC DNA]</scope>
    <source>
        <strain evidence="7 8">Dm28c</strain>
    </source>
</reference>
<name>V5BI80_TRYCR</name>
<dbReference type="GO" id="GO:0007018">
    <property type="term" value="P:microtubule-based movement"/>
    <property type="evidence" value="ECO:0007669"/>
    <property type="project" value="InterPro"/>
</dbReference>
<dbReference type="InterPro" id="IPR001752">
    <property type="entry name" value="Kinesin_motor_dom"/>
</dbReference>
<dbReference type="PROSITE" id="PS00411">
    <property type="entry name" value="KINESIN_MOTOR_1"/>
    <property type="match status" value="1"/>
</dbReference>
<comment type="similarity">
    <text evidence="5">Belongs to the TRAFAC class myosin-kinesin ATPase superfamily. Kinesin family.</text>
</comment>
<evidence type="ECO:0000256" key="2">
    <source>
        <dbReference type="ARBA" id="ARBA00022840"/>
    </source>
</evidence>
<feature type="domain" description="Kinesin motor" evidence="6">
    <location>
        <begin position="7"/>
        <end position="397"/>
    </location>
</feature>
<keyword evidence="4 5" id="KW-0505">Motor protein</keyword>